<feature type="compositionally biased region" description="Low complexity" evidence="1">
    <location>
        <begin position="1"/>
        <end position="22"/>
    </location>
</feature>
<dbReference type="PANTHER" id="PTHR33164">
    <property type="entry name" value="TRANSCRIPTIONAL REGULATOR, MARR FAMILY"/>
    <property type="match status" value="1"/>
</dbReference>
<reference evidence="3 4" key="1">
    <citation type="submission" date="2016-10" db="EMBL/GenBank/DDBJ databases">
        <authorList>
            <person name="de Groot N.N."/>
        </authorList>
    </citation>
    <scope>NUCLEOTIDE SEQUENCE [LARGE SCALE GENOMIC DNA]</scope>
    <source>
        <strain evidence="3 4">CGMCC 4.2022</strain>
    </source>
</reference>
<dbReference type="GO" id="GO:0003700">
    <property type="term" value="F:DNA-binding transcription factor activity"/>
    <property type="evidence" value="ECO:0007669"/>
    <property type="project" value="InterPro"/>
</dbReference>
<keyword evidence="4" id="KW-1185">Reference proteome</keyword>
<dbReference type="RefSeq" id="WP_093783863.1">
    <property type="nucleotide sequence ID" value="NZ_FNIE01000004.1"/>
</dbReference>
<dbReference type="InterPro" id="IPR000835">
    <property type="entry name" value="HTH_MarR-typ"/>
</dbReference>
<dbReference type="SMART" id="SM00347">
    <property type="entry name" value="HTH_MARR"/>
    <property type="match status" value="1"/>
</dbReference>
<dbReference type="PROSITE" id="PS50995">
    <property type="entry name" value="HTH_MARR_2"/>
    <property type="match status" value="1"/>
</dbReference>
<dbReference type="EMBL" id="FNIE01000004">
    <property type="protein sequence ID" value="SDN40752.1"/>
    <property type="molecule type" value="Genomic_DNA"/>
</dbReference>
<dbReference type="STRING" id="310781.SAMN05216259_10453"/>
<dbReference type="SUPFAM" id="SSF46785">
    <property type="entry name" value="Winged helix' DNA-binding domain"/>
    <property type="match status" value="1"/>
</dbReference>
<dbReference type="PRINTS" id="PR00598">
    <property type="entry name" value="HTHMARR"/>
</dbReference>
<dbReference type="Proteomes" id="UP000199341">
    <property type="component" value="Unassembled WGS sequence"/>
</dbReference>
<dbReference type="PANTHER" id="PTHR33164:SF99">
    <property type="entry name" value="MARR FAMILY REGULATORY PROTEIN"/>
    <property type="match status" value="1"/>
</dbReference>
<feature type="domain" description="HTH marR-type" evidence="2">
    <location>
        <begin position="39"/>
        <end position="171"/>
    </location>
</feature>
<dbReference type="InterPro" id="IPR036390">
    <property type="entry name" value="WH_DNA-bd_sf"/>
</dbReference>
<dbReference type="InterPro" id="IPR039422">
    <property type="entry name" value="MarR/SlyA-like"/>
</dbReference>
<name>A0A1H0B557_9ACTN</name>
<protein>
    <submittedName>
        <fullName evidence="3">DNA-binding transcriptional regulator, MarR family</fullName>
    </submittedName>
</protein>
<dbReference type="GO" id="GO:0006950">
    <property type="term" value="P:response to stress"/>
    <property type="evidence" value="ECO:0007669"/>
    <property type="project" value="TreeGrafter"/>
</dbReference>
<dbReference type="GO" id="GO:0003677">
    <property type="term" value="F:DNA binding"/>
    <property type="evidence" value="ECO:0007669"/>
    <property type="project" value="UniProtKB-KW"/>
</dbReference>
<evidence type="ECO:0000259" key="2">
    <source>
        <dbReference type="PROSITE" id="PS50995"/>
    </source>
</evidence>
<feature type="region of interest" description="Disordered" evidence="1">
    <location>
        <begin position="1"/>
        <end position="27"/>
    </location>
</feature>
<sequence length="189" mass="20687">MTYAPDADSGSDSAPDADPGAGQQEAAPQWLAEDQRTVWLGLVRLLATLPAALDAQLGRDAGLTFFEYSVMAFLSERPEVTLRMSELARLTNASQSRLSNVVKRLEQRGLVRRVPCPDDGRSTLAVLTEEGLRTVVEVAPRHVRTVRHLVVDALTPEQLAEMGAAHESILRRLDPGARTDPRRLDRPGT</sequence>
<keyword evidence="3" id="KW-0238">DNA-binding</keyword>
<organism evidence="3 4">
    <name type="scientific">Actinacidiphila guanduensis</name>
    <dbReference type="NCBI Taxonomy" id="310781"/>
    <lineage>
        <taxon>Bacteria</taxon>
        <taxon>Bacillati</taxon>
        <taxon>Actinomycetota</taxon>
        <taxon>Actinomycetes</taxon>
        <taxon>Kitasatosporales</taxon>
        <taxon>Streptomycetaceae</taxon>
        <taxon>Actinacidiphila</taxon>
    </lineage>
</organism>
<evidence type="ECO:0000313" key="4">
    <source>
        <dbReference type="Proteomes" id="UP000199341"/>
    </source>
</evidence>
<proteinExistence type="predicted"/>
<gene>
    <name evidence="3" type="ORF">SAMN05216259_10453</name>
</gene>
<dbReference type="Pfam" id="PF12802">
    <property type="entry name" value="MarR_2"/>
    <property type="match status" value="1"/>
</dbReference>
<dbReference type="Gene3D" id="1.10.10.10">
    <property type="entry name" value="Winged helix-like DNA-binding domain superfamily/Winged helix DNA-binding domain"/>
    <property type="match status" value="1"/>
</dbReference>
<dbReference type="AlphaFoldDB" id="A0A1H0B557"/>
<dbReference type="InterPro" id="IPR036388">
    <property type="entry name" value="WH-like_DNA-bd_sf"/>
</dbReference>
<evidence type="ECO:0000256" key="1">
    <source>
        <dbReference type="SAM" id="MobiDB-lite"/>
    </source>
</evidence>
<accession>A0A1H0B557</accession>
<dbReference type="OrthoDB" id="8635520at2"/>
<evidence type="ECO:0000313" key="3">
    <source>
        <dbReference type="EMBL" id="SDN40752.1"/>
    </source>
</evidence>